<dbReference type="Proteomes" id="UP000801428">
    <property type="component" value="Unassembled WGS sequence"/>
</dbReference>
<protein>
    <submittedName>
        <fullName evidence="1">Uncharacterized protein</fullName>
    </submittedName>
</protein>
<dbReference type="AlphaFoldDB" id="A0A9P4W8A3"/>
<keyword evidence="2" id="KW-1185">Reference proteome</keyword>
<accession>A0A9P4W8A3</accession>
<proteinExistence type="predicted"/>
<evidence type="ECO:0000313" key="1">
    <source>
        <dbReference type="EMBL" id="KAF2997453.1"/>
    </source>
</evidence>
<dbReference type="EMBL" id="SWKU01000023">
    <property type="protein sequence ID" value="KAF2997453.1"/>
    <property type="molecule type" value="Genomic_DNA"/>
</dbReference>
<comment type="caution">
    <text evidence="1">The sequence shown here is derived from an EMBL/GenBank/DDBJ whole genome shotgun (WGS) entry which is preliminary data.</text>
</comment>
<evidence type="ECO:0000313" key="2">
    <source>
        <dbReference type="Proteomes" id="UP000801428"/>
    </source>
</evidence>
<dbReference type="OrthoDB" id="3791024at2759"/>
<sequence length="179" mass="19932">MFDTCLIIAKHLRARTSRLPLQEVMAFKYPNFHAIRRRTVEWEPILPFTHSKNDITDQSLDDNSKRQTLVVTYSTFDPGASRLLLLSSTLPMSGPSSQRRGSVTSTFQQMSGVGGTESHRPWPYSLPVLLQPRPGTTYDSVCATQNGVDVVRNGKAGFFQKVLYGNPDPDGNVDCEKGL</sequence>
<name>A0A9P4W8A3_CURKU</name>
<reference evidence="1" key="1">
    <citation type="submission" date="2019-04" db="EMBL/GenBank/DDBJ databases">
        <title>Sequencing of skin fungus with MAO and IRED activity.</title>
        <authorList>
            <person name="Marsaioli A.J."/>
            <person name="Bonatto J.M.C."/>
            <person name="Reis Junior O."/>
        </authorList>
    </citation>
    <scope>NUCLEOTIDE SEQUENCE</scope>
    <source>
        <strain evidence="1">30M1</strain>
    </source>
</reference>
<gene>
    <name evidence="1" type="ORF">E8E13_006585</name>
</gene>
<organism evidence="1 2">
    <name type="scientific">Curvularia kusanoi</name>
    <name type="common">Cochliobolus kusanoi</name>
    <dbReference type="NCBI Taxonomy" id="90978"/>
    <lineage>
        <taxon>Eukaryota</taxon>
        <taxon>Fungi</taxon>
        <taxon>Dikarya</taxon>
        <taxon>Ascomycota</taxon>
        <taxon>Pezizomycotina</taxon>
        <taxon>Dothideomycetes</taxon>
        <taxon>Pleosporomycetidae</taxon>
        <taxon>Pleosporales</taxon>
        <taxon>Pleosporineae</taxon>
        <taxon>Pleosporaceae</taxon>
        <taxon>Curvularia</taxon>
    </lineage>
</organism>